<evidence type="ECO:0000313" key="3">
    <source>
        <dbReference type="Proteomes" id="UP000789595"/>
    </source>
</evidence>
<keyword evidence="3" id="KW-1185">Reference proteome</keyword>
<evidence type="ECO:0008006" key="4">
    <source>
        <dbReference type="Google" id="ProtNLM"/>
    </source>
</evidence>
<dbReference type="PROSITE" id="PS01054">
    <property type="entry name" value="TRANSALDOLASE_1"/>
    <property type="match status" value="1"/>
</dbReference>
<dbReference type="Pfam" id="PF00923">
    <property type="entry name" value="TAL_FSA"/>
    <property type="match status" value="1"/>
</dbReference>
<sequence>MRRRRGRPLRAALLIYTATAIAPNAGRGRLFLDSASVDAWRELLPTGLFYGVTTNPTILKRDGVPCTVPDVAKLARTALGAGCQEVMVQAWGGSVDAYEKCSLDLLDAVGAADHLVIKLPLTKDGVVAAHRLRDEAHLCMTACYGREQALIANALKASYLAPYLGRMSDAGLDGAAECQRIQGCLDGCRSPTRLLVASLRSASTVFDVLSWGSDATFSPDVARELLSSARTDAAAAAFEEDALFEIEPVLDESAG</sequence>
<comment type="caution">
    <text evidence="2">The sequence shown here is derived from an EMBL/GenBank/DDBJ whole genome shotgun (WGS) entry which is preliminary data.</text>
</comment>
<gene>
    <name evidence="2" type="ORF">PECAL_2P07060</name>
</gene>
<dbReference type="GO" id="GO:0005975">
    <property type="term" value="P:carbohydrate metabolic process"/>
    <property type="evidence" value="ECO:0007669"/>
    <property type="project" value="InterPro"/>
</dbReference>
<dbReference type="InterPro" id="IPR001585">
    <property type="entry name" value="TAL/FSA"/>
</dbReference>
<dbReference type="InterPro" id="IPR013785">
    <property type="entry name" value="Aldolase_TIM"/>
</dbReference>
<evidence type="ECO:0000256" key="1">
    <source>
        <dbReference type="ARBA" id="ARBA00023270"/>
    </source>
</evidence>
<proteinExistence type="predicted"/>
<protein>
    <recommendedName>
        <fullName evidence="4">Transaldolase</fullName>
    </recommendedName>
</protein>
<dbReference type="EMBL" id="CAKKNE010000002">
    <property type="protein sequence ID" value="CAH0367673.1"/>
    <property type="molecule type" value="Genomic_DNA"/>
</dbReference>
<evidence type="ECO:0000313" key="2">
    <source>
        <dbReference type="EMBL" id="CAH0367673.1"/>
    </source>
</evidence>
<dbReference type="OrthoDB" id="1711136at2759"/>
<reference evidence="2" key="1">
    <citation type="submission" date="2021-11" db="EMBL/GenBank/DDBJ databases">
        <authorList>
            <consortium name="Genoscope - CEA"/>
            <person name="William W."/>
        </authorList>
    </citation>
    <scope>NUCLEOTIDE SEQUENCE</scope>
</reference>
<dbReference type="InterPro" id="IPR018225">
    <property type="entry name" value="Transaldolase_AS"/>
</dbReference>
<dbReference type="Gene3D" id="3.20.20.70">
    <property type="entry name" value="Aldolase class I"/>
    <property type="match status" value="1"/>
</dbReference>
<organism evidence="2 3">
    <name type="scientific">Pelagomonas calceolata</name>
    <dbReference type="NCBI Taxonomy" id="35677"/>
    <lineage>
        <taxon>Eukaryota</taxon>
        <taxon>Sar</taxon>
        <taxon>Stramenopiles</taxon>
        <taxon>Ochrophyta</taxon>
        <taxon>Pelagophyceae</taxon>
        <taxon>Pelagomonadales</taxon>
        <taxon>Pelagomonadaceae</taxon>
        <taxon>Pelagomonas</taxon>
    </lineage>
</organism>
<dbReference type="PANTHER" id="PTHR10683">
    <property type="entry name" value="TRANSALDOLASE"/>
    <property type="match status" value="1"/>
</dbReference>
<name>A0A8J2S8M3_9STRA</name>
<dbReference type="AlphaFoldDB" id="A0A8J2S8M3"/>
<keyword evidence="1" id="KW-0704">Schiff base</keyword>
<dbReference type="GO" id="GO:0006098">
    <property type="term" value="P:pentose-phosphate shunt"/>
    <property type="evidence" value="ECO:0007669"/>
    <property type="project" value="UniProtKB-UniPathway"/>
</dbReference>
<dbReference type="Proteomes" id="UP000789595">
    <property type="component" value="Unassembled WGS sequence"/>
</dbReference>
<dbReference type="SUPFAM" id="SSF51569">
    <property type="entry name" value="Aldolase"/>
    <property type="match status" value="1"/>
</dbReference>
<dbReference type="PANTHER" id="PTHR10683:SF40">
    <property type="entry name" value="FRUCTOSE-6-PHOSPHATE ALDOLASE 1-RELATED"/>
    <property type="match status" value="1"/>
</dbReference>
<dbReference type="UniPathway" id="UPA00115">
    <property type="reaction ID" value="UER00414"/>
</dbReference>
<accession>A0A8J2S8M3</accession>